<gene>
    <name evidence="2" type="ORF">CCAM_LOCUS40445</name>
</gene>
<protein>
    <submittedName>
        <fullName evidence="2">Uncharacterized protein</fullName>
    </submittedName>
</protein>
<proteinExistence type="predicted"/>
<feature type="compositionally biased region" description="Polar residues" evidence="1">
    <location>
        <begin position="1"/>
        <end position="12"/>
    </location>
</feature>
<evidence type="ECO:0000313" key="2">
    <source>
        <dbReference type="EMBL" id="VFQ98669.1"/>
    </source>
</evidence>
<reference evidence="2 3" key="1">
    <citation type="submission" date="2018-04" db="EMBL/GenBank/DDBJ databases">
        <authorList>
            <person name="Vogel A."/>
        </authorList>
    </citation>
    <scope>NUCLEOTIDE SEQUENCE [LARGE SCALE GENOMIC DNA]</scope>
</reference>
<feature type="region of interest" description="Disordered" evidence="1">
    <location>
        <begin position="80"/>
        <end position="100"/>
    </location>
</feature>
<evidence type="ECO:0000313" key="3">
    <source>
        <dbReference type="Proteomes" id="UP000595140"/>
    </source>
</evidence>
<feature type="region of interest" description="Disordered" evidence="1">
    <location>
        <begin position="1"/>
        <end position="45"/>
    </location>
</feature>
<dbReference type="AlphaFoldDB" id="A0A484NCN1"/>
<evidence type="ECO:0000256" key="1">
    <source>
        <dbReference type="SAM" id="MobiDB-lite"/>
    </source>
</evidence>
<dbReference type="Proteomes" id="UP000595140">
    <property type="component" value="Unassembled WGS sequence"/>
</dbReference>
<accession>A0A484NCN1</accession>
<sequence>MLQADQPETMSATPMKPKKAEPAPARNRRRRFTKEGSQRRTSAPPRCRKICPFRWQAPTFICSRPRSCASSLKASPAPISLEKAGSARSTNCRAPPGPPFPVRRPLPTAAAGSSYCSAAGFVVSDSALTLKKAGDGVGVNGLNLDSHPPISWNQLQSF</sequence>
<keyword evidence="3" id="KW-1185">Reference proteome</keyword>
<dbReference type="EMBL" id="OOIL02006606">
    <property type="protein sequence ID" value="VFQ98669.1"/>
    <property type="molecule type" value="Genomic_DNA"/>
</dbReference>
<name>A0A484NCN1_9ASTE</name>
<organism evidence="2 3">
    <name type="scientific">Cuscuta campestris</name>
    <dbReference type="NCBI Taxonomy" id="132261"/>
    <lineage>
        <taxon>Eukaryota</taxon>
        <taxon>Viridiplantae</taxon>
        <taxon>Streptophyta</taxon>
        <taxon>Embryophyta</taxon>
        <taxon>Tracheophyta</taxon>
        <taxon>Spermatophyta</taxon>
        <taxon>Magnoliopsida</taxon>
        <taxon>eudicotyledons</taxon>
        <taxon>Gunneridae</taxon>
        <taxon>Pentapetalae</taxon>
        <taxon>asterids</taxon>
        <taxon>lamiids</taxon>
        <taxon>Solanales</taxon>
        <taxon>Convolvulaceae</taxon>
        <taxon>Cuscuteae</taxon>
        <taxon>Cuscuta</taxon>
        <taxon>Cuscuta subgen. Grammica</taxon>
        <taxon>Cuscuta sect. Cleistogrammica</taxon>
    </lineage>
</organism>